<evidence type="ECO:0000259" key="3">
    <source>
        <dbReference type="Pfam" id="PF25213"/>
    </source>
</evidence>
<dbReference type="AlphaFoldDB" id="A0A9E7NC98"/>
<dbReference type="InterPro" id="IPR036390">
    <property type="entry name" value="WH_DNA-bd_sf"/>
</dbReference>
<gene>
    <name evidence="4" type="ORF">NGM29_03215</name>
</gene>
<sequence length="297" mass="32286">MASNTLDGRDRAVLEALRDGTSDIERLASTLEANRDALEERLSRLADNGLVNRGDDGYALTDNGRRVLEATPVDGRDYRIDTPDEVERALESRDLRPDEASAVRAAFSFLRYWGEATAAEVIDAAYSEVPVGYESAERWWSGCVRDHLEALPTVTQSGDEDLGEQWRYEGTPAIDSPEDGDGRDVPDPPSVRHSIGSARHALESLEPSPAERATARAAFVVLAERGRATVDDLLEAIEDGHSTEHESSDGSVEALSSLLLEIPGVSRVGETEGADAAPVLRYEPAPEDIESDRRDSS</sequence>
<dbReference type="SUPFAM" id="SSF46785">
    <property type="entry name" value="Winged helix' DNA-binding domain"/>
    <property type="match status" value="1"/>
</dbReference>
<dbReference type="EMBL" id="CP100355">
    <property type="protein sequence ID" value="UTF54305.1"/>
    <property type="molecule type" value="Genomic_DNA"/>
</dbReference>
<name>A0A9E7NC98_9EURY</name>
<reference evidence="4" key="1">
    <citation type="submission" date="2022-06" db="EMBL/GenBank/DDBJ databases">
        <title>Diverse halophilic archaea isolated from saline environments.</title>
        <authorList>
            <person name="Cui H.-L."/>
        </authorList>
    </citation>
    <scope>NUCLEOTIDE SEQUENCE</scope>
    <source>
        <strain evidence="4">WLHS1</strain>
    </source>
</reference>
<evidence type="ECO:0000256" key="1">
    <source>
        <dbReference type="SAM" id="Coils"/>
    </source>
</evidence>
<organism evidence="4 5">
    <name type="scientific">Natronosalvus rutilus</name>
    <dbReference type="NCBI Taxonomy" id="2953753"/>
    <lineage>
        <taxon>Archaea</taxon>
        <taxon>Methanobacteriati</taxon>
        <taxon>Methanobacteriota</taxon>
        <taxon>Stenosarchaea group</taxon>
        <taxon>Halobacteria</taxon>
        <taxon>Halobacteriales</taxon>
        <taxon>Natrialbaceae</taxon>
        <taxon>Natronosalvus</taxon>
    </lineage>
</organism>
<evidence type="ECO:0000313" key="4">
    <source>
        <dbReference type="EMBL" id="UTF54305.1"/>
    </source>
</evidence>
<proteinExistence type="predicted"/>
<protein>
    <recommendedName>
        <fullName evidence="3">HVO-A0261-like N-terminal domain-containing protein</fullName>
    </recommendedName>
</protein>
<dbReference type="RefSeq" id="WP_254158933.1">
    <property type="nucleotide sequence ID" value="NZ_CP100355.1"/>
</dbReference>
<keyword evidence="5" id="KW-1185">Reference proteome</keyword>
<evidence type="ECO:0000256" key="2">
    <source>
        <dbReference type="SAM" id="MobiDB-lite"/>
    </source>
</evidence>
<dbReference type="Pfam" id="PF25213">
    <property type="entry name" value="HVO_A0261_N"/>
    <property type="match status" value="1"/>
</dbReference>
<feature type="region of interest" description="Disordered" evidence="2">
    <location>
        <begin position="170"/>
        <end position="194"/>
    </location>
</feature>
<dbReference type="Gene3D" id="1.10.10.10">
    <property type="entry name" value="Winged helix-like DNA-binding domain superfamily/Winged helix DNA-binding domain"/>
    <property type="match status" value="1"/>
</dbReference>
<dbReference type="InterPro" id="IPR036388">
    <property type="entry name" value="WH-like_DNA-bd_sf"/>
</dbReference>
<dbReference type="GeneID" id="73289023"/>
<keyword evidence="1" id="KW-0175">Coiled coil</keyword>
<dbReference type="KEGG" id="sawl:NGM29_03215"/>
<feature type="coiled-coil region" evidence="1">
    <location>
        <begin position="21"/>
        <end position="48"/>
    </location>
</feature>
<dbReference type="InterPro" id="IPR057527">
    <property type="entry name" value="HVO_A0261-like_N"/>
</dbReference>
<dbReference type="Proteomes" id="UP001056855">
    <property type="component" value="Chromosome"/>
</dbReference>
<feature type="region of interest" description="Disordered" evidence="2">
    <location>
        <begin position="264"/>
        <end position="297"/>
    </location>
</feature>
<feature type="domain" description="HVO-A0261-like N-terminal" evidence="3">
    <location>
        <begin position="11"/>
        <end position="70"/>
    </location>
</feature>
<accession>A0A9E7NC98</accession>
<evidence type="ECO:0000313" key="5">
    <source>
        <dbReference type="Proteomes" id="UP001056855"/>
    </source>
</evidence>